<proteinExistence type="predicted"/>
<sequence>MSDRSRFLAFVFLAVYVTLHLSVCCGHPDGTSHSAPVVAADHVSHGHSHDLPCDPHAHSADDVACSAPPRAKSDLPPLTDAAVVLPFLGLVVPPTAVRRRRNHPRSTVHSGRTLLLTICVARN</sequence>
<protein>
    <recommendedName>
        <fullName evidence="3">Secreted protein</fullName>
    </recommendedName>
</protein>
<dbReference type="Proteomes" id="UP001589693">
    <property type="component" value="Unassembled WGS sequence"/>
</dbReference>
<evidence type="ECO:0008006" key="3">
    <source>
        <dbReference type="Google" id="ProtNLM"/>
    </source>
</evidence>
<dbReference type="RefSeq" id="WP_377852147.1">
    <property type="nucleotide sequence ID" value="NZ_JBHLZU010000010.1"/>
</dbReference>
<organism evidence="1 2">
    <name type="scientific">Allokutzneria oryzae</name>
    <dbReference type="NCBI Taxonomy" id="1378989"/>
    <lineage>
        <taxon>Bacteria</taxon>
        <taxon>Bacillati</taxon>
        <taxon>Actinomycetota</taxon>
        <taxon>Actinomycetes</taxon>
        <taxon>Pseudonocardiales</taxon>
        <taxon>Pseudonocardiaceae</taxon>
        <taxon>Allokutzneria</taxon>
    </lineage>
</organism>
<name>A0ABV5ZVL8_9PSEU</name>
<dbReference type="EMBL" id="JBHLZU010000010">
    <property type="protein sequence ID" value="MFB9904947.1"/>
    <property type="molecule type" value="Genomic_DNA"/>
</dbReference>
<reference evidence="1 2" key="1">
    <citation type="submission" date="2024-09" db="EMBL/GenBank/DDBJ databases">
        <authorList>
            <person name="Sun Q."/>
            <person name="Mori K."/>
        </authorList>
    </citation>
    <scope>NUCLEOTIDE SEQUENCE [LARGE SCALE GENOMIC DNA]</scope>
    <source>
        <strain evidence="1 2">TBRC 7907</strain>
    </source>
</reference>
<accession>A0ABV5ZVL8</accession>
<comment type="caution">
    <text evidence="1">The sequence shown here is derived from an EMBL/GenBank/DDBJ whole genome shotgun (WGS) entry which is preliminary data.</text>
</comment>
<evidence type="ECO:0000313" key="1">
    <source>
        <dbReference type="EMBL" id="MFB9904947.1"/>
    </source>
</evidence>
<evidence type="ECO:0000313" key="2">
    <source>
        <dbReference type="Proteomes" id="UP001589693"/>
    </source>
</evidence>
<gene>
    <name evidence="1" type="ORF">ACFFQA_13480</name>
</gene>
<keyword evidence="2" id="KW-1185">Reference proteome</keyword>